<evidence type="ECO:0000313" key="2">
    <source>
        <dbReference type="Proteomes" id="UP000015445"/>
    </source>
</evidence>
<evidence type="ECO:0000313" key="1">
    <source>
        <dbReference type="EMBL" id="EQA82032.1"/>
    </source>
</evidence>
<reference evidence="1" key="1">
    <citation type="submission" date="2013-05" db="EMBL/GenBank/DDBJ databases">
        <authorList>
            <person name="Harkins D.M."/>
            <person name="Durkin A.S."/>
            <person name="Brinkac L.M."/>
            <person name="Haft D.H."/>
            <person name="Selengut J.D."/>
            <person name="Sanka R."/>
            <person name="DePew J."/>
            <person name="Purushe J."/>
            <person name="Galloway R.L."/>
            <person name="Vinetz J.M."/>
            <person name="Sutton G.G."/>
            <person name="Nierman W.C."/>
            <person name="Fouts D.E."/>
        </authorList>
    </citation>
    <scope>NUCLEOTIDE SEQUENCE [LARGE SCALE GENOMIC DNA]</scope>
    <source>
        <strain evidence="1">80-412</strain>
    </source>
</reference>
<organism evidence="1 2">
    <name type="scientific">Leptospira alstonii serovar Pingchang str. 80-412</name>
    <dbReference type="NCBI Taxonomy" id="1218564"/>
    <lineage>
        <taxon>Bacteria</taxon>
        <taxon>Pseudomonadati</taxon>
        <taxon>Spirochaetota</taxon>
        <taxon>Spirochaetia</taxon>
        <taxon>Leptospirales</taxon>
        <taxon>Leptospiraceae</taxon>
        <taxon>Leptospira</taxon>
    </lineage>
</organism>
<gene>
    <name evidence="1" type="ORF">LEP1GSC193_3390</name>
</gene>
<keyword evidence="2" id="KW-1185">Reference proteome</keyword>
<name>T0G780_9LEPT</name>
<dbReference type="Proteomes" id="UP000015445">
    <property type="component" value="Unassembled WGS sequence"/>
</dbReference>
<dbReference type="AlphaFoldDB" id="T0G780"/>
<comment type="caution">
    <text evidence="1">The sequence shown here is derived from an EMBL/GenBank/DDBJ whole genome shotgun (WGS) entry which is preliminary data.</text>
</comment>
<accession>T0G780</accession>
<sequence>MQNRFLLSSDGSIAPKRKNFFLPQEEKMVPACVQGRFRSGSFSKRDPILPRPMSKTGIIRWTNHAGVPTWNQELFS</sequence>
<proteinExistence type="predicted"/>
<protein>
    <submittedName>
        <fullName evidence="1">Uncharacterized protein</fullName>
    </submittedName>
</protein>
<dbReference type="EMBL" id="AOHD02000010">
    <property type="protein sequence ID" value="EQA82032.1"/>
    <property type="molecule type" value="Genomic_DNA"/>
</dbReference>